<feature type="region of interest" description="Disordered" evidence="1">
    <location>
        <begin position="465"/>
        <end position="490"/>
    </location>
</feature>
<evidence type="ECO:0008006" key="5">
    <source>
        <dbReference type="Google" id="ProtNLM"/>
    </source>
</evidence>
<keyword evidence="4" id="KW-1185">Reference proteome</keyword>
<dbReference type="Gene3D" id="3.30.830.10">
    <property type="entry name" value="Metalloenzyme, LuxS/M16 peptidase-like"/>
    <property type="match status" value="2"/>
</dbReference>
<evidence type="ECO:0000256" key="2">
    <source>
        <dbReference type="SAM" id="Phobius"/>
    </source>
</evidence>
<feature type="transmembrane region" description="Helical" evidence="2">
    <location>
        <begin position="502"/>
        <end position="524"/>
    </location>
</feature>
<keyword evidence="2" id="KW-1133">Transmembrane helix</keyword>
<proteinExistence type="predicted"/>
<dbReference type="SUPFAM" id="SSF63411">
    <property type="entry name" value="LuxS/MPP-like metallohydrolase"/>
    <property type="match status" value="2"/>
</dbReference>
<gene>
    <name evidence="3" type="ORF">Adu01nite_53250</name>
</gene>
<keyword evidence="2" id="KW-0812">Transmembrane</keyword>
<keyword evidence="2" id="KW-0472">Membrane</keyword>
<protein>
    <recommendedName>
        <fullName evidence="5">Zn-dependent peptidase</fullName>
    </recommendedName>
</protein>
<organism evidence="3 4">
    <name type="scientific">Paractinoplanes durhamensis</name>
    <dbReference type="NCBI Taxonomy" id="113563"/>
    <lineage>
        <taxon>Bacteria</taxon>
        <taxon>Bacillati</taxon>
        <taxon>Actinomycetota</taxon>
        <taxon>Actinomycetes</taxon>
        <taxon>Micromonosporales</taxon>
        <taxon>Micromonosporaceae</taxon>
        <taxon>Paractinoplanes</taxon>
    </lineage>
</organism>
<name>A0ABQ3Z2D5_9ACTN</name>
<dbReference type="RefSeq" id="WP_203730335.1">
    <property type="nucleotide sequence ID" value="NZ_BAAATX010000007.1"/>
</dbReference>
<feature type="transmembrane region" description="Helical" evidence="2">
    <location>
        <begin position="530"/>
        <end position="551"/>
    </location>
</feature>
<dbReference type="EMBL" id="BOML01000041">
    <property type="protein sequence ID" value="GIE03975.1"/>
    <property type="molecule type" value="Genomic_DNA"/>
</dbReference>
<evidence type="ECO:0000313" key="4">
    <source>
        <dbReference type="Proteomes" id="UP000637628"/>
    </source>
</evidence>
<dbReference type="InterPro" id="IPR011249">
    <property type="entry name" value="Metalloenz_LuxS/M16"/>
</dbReference>
<evidence type="ECO:0000313" key="3">
    <source>
        <dbReference type="EMBL" id="GIE03975.1"/>
    </source>
</evidence>
<evidence type="ECO:0000256" key="1">
    <source>
        <dbReference type="SAM" id="MobiDB-lite"/>
    </source>
</evidence>
<dbReference type="Proteomes" id="UP000637628">
    <property type="component" value="Unassembled WGS sequence"/>
</dbReference>
<sequence>MIKQLEVAGVPVLLAPTTGPAHAGLAFRVGFADEPLAKRGITHLIEHLALHSVGVADYHYNGATGVEFTRFHMQGAEADVVTFLNGVCAALRDLPMRRLEVEKEVLAAESHGRSAAVAEPMSLWRYGARDYGTIAYPEWGLPAITEDDLRAWVARYFTRENAVLWVAGDEVPAGLELDLPPGARQPAPAPSSALPVTPACFAGDSGLVVWDAVVPRSPAAYVYADVLERMLFRELRQESGLSYTAQTDYQPVGRDRVTILAMADAMPEKSGAVLGGMVDVLATLRAGRVDPADVTAVVNKQVEALRLAEEVGARLPGQALGLLAGRPVQDAGEQIAALHTVTAAEVAEVAAEAWRTGLMMSPGRADWAGFALAPQTSERAVTGTEFRYLGDSTSRLMVGPEGVSVVEEENLATVRYDECVLVRAWPDGGRQLVGADGIVVRVEPTLLKGGPAAVGRIDAAIPPGLRVDEPARNPGQIPKPRAKAGPAGTASHSDKVAGIMGLILWWPVTLVFGGLGALLFLSLLTDTEDLAYTLSVAVLCALVTALGVVGIRRSHHRMRYGARPPKRR</sequence>
<comment type="caution">
    <text evidence="3">The sequence shown here is derived from an EMBL/GenBank/DDBJ whole genome shotgun (WGS) entry which is preliminary data.</text>
</comment>
<accession>A0ABQ3Z2D5</accession>
<reference evidence="3 4" key="1">
    <citation type="submission" date="2021-01" db="EMBL/GenBank/DDBJ databases">
        <title>Whole genome shotgun sequence of Actinoplanes durhamensis NBRC 14914.</title>
        <authorList>
            <person name="Komaki H."/>
            <person name="Tamura T."/>
        </authorList>
    </citation>
    <scope>NUCLEOTIDE SEQUENCE [LARGE SCALE GENOMIC DNA]</scope>
    <source>
        <strain evidence="3 4">NBRC 14914</strain>
    </source>
</reference>